<protein>
    <submittedName>
        <fullName evidence="2">Uncharacterized protein</fullName>
    </submittedName>
</protein>
<dbReference type="AlphaFoldDB" id="A0A2P5ER24"/>
<feature type="transmembrane region" description="Helical" evidence="1">
    <location>
        <begin position="45"/>
        <end position="65"/>
    </location>
</feature>
<evidence type="ECO:0000313" key="3">
    <source>
        <dbReference type="Proteomes" id="UP000237000"/>
    </source>
</evidence>
<organism evidence="2 3">
    <name type="scientific">Trema orientale</name>
    <name type="common">Charcoal tree</name>
    <name type="synonym">Celtis orientalis</name>
    <dbReference type="NCBI Taxonomy" id="63057"/>
    <lineage>
        <taxon>Eukaryota</taxon>
        <taxon>Viridiplantae</taxon>
        <taxon>Streptophyta</taxon>
        <taxon>Embryophyta</taxon>
        <taxon>Tracheophyta</taxon>
        <taxon>Spermatophyta</taxon>
        <taxon>Magnoliopsida</taxon>
        <taxon>eudicotyledons</taxon>
        <taxon>Gunneridae</taxon>
        <taxon>Pentapetalae</taxon>
        <taxon>rosids</taxon>
        <taxon>fabids</taxon>
        <taxon>Rosales</taxon>
        <taxon>Cannabaceae</taxon>
        <taxon>Trema</taxon>
    </lineage>
</organism>
<evidence type="ECO:0000256" key="1">
    <source>
        <dbReference type="SAM" id="Phobius"/>
    </source>
</evidence>
<keyword evidence="1" id="KW-0812">Transmembrane</keyword>
<keyword evidence="3" id="KW-1185">Reference proteome</keyword>
<dbReference type="Proteomes" id="UP000237000">
    <property type="component" value="Unassembled WGS sequence"/>
</dbReference>
<accession>A0A2P5ER24</accession>
<comment type="caution">
    <text evidence="2">The sequence shown here is derived from an EMBL/GenBank/DDBJ whole genome shotgun (WGS) entry which is preliminary data.</text>
</comment>
<reference evidence="3" key="1">
    <citation type="submission" date="2016-06" db="EMBL/GenBank/DDBJ databases">
        <title>Parallel loss of symbiosis genes in relatives of nitrogen-fixing non-legume Parasponia.</title>
        <authorList>
            <person name="Van Velzen R."/>
            <person name="Holmer R."/>
            <person name="Bu F."/>
            <person name="Rutten L."/>
            <person name="Van Zeijl A."/>
            <person name="Liu W."/>
            <person name="Santuari L."/>
            <person name="Cao Q."/>
            <person name="Sharma T."/>
            <person name="Shen D."/>
            <person name="Roswanjaya Y."/>
            <person name="Wardhani T."/>
            <person name="Kalhor M.S."/>
            <person name="Jansen J."/>
            <person name="Van den Hoogen J."/>
            <person name="Gungor B."/>
            <person name="Hartog M."/>
            <person name="Hontelez J."/>
            <person name="Verver J."/>
            <person name="Yang W.-C."/>
            <person name="Schijlen E."/>
            <person name="Repin R."/>
            <person name="Schilthuizen M."/>
            <person name="Schranz E."/>
            <person name="Heidstra R."/>
            <person name="Miyata K."/>
            <person name="Fedorova E."/>
            <person name="Kohlen W."/>
            <person name="Bisseling T."/>
            <person name="Smit S."/>
            <person name="Geurts R."/>
        </authorList>
    </citation>
    <scope>NUCLEOTIDE SEQUENCE [LARGE SCALE GENOMIC DNA]</scope>
    <source>
        <strain evidence="3">cv. RG33-2</strain>
    </source>
</reference>
<proteinExistence type="predicted"/>
<keyword evidence="1" id="KW-1133">Transmembrane helix</keyword>
<evidence type="ECO:0000313" key="2">
    <source>
        <dbReference type="EMBL" id="PON87925.1"/>
    </source>
</evidence>
<gene>
    <name evidence="2" type="ORF">TorRG33x02_163040</name>
</gene>
<keyword evidence="1" id="KW-0472">Membrane</keyword>
<dbReference type="InParanoid" id="A0A2P5ER24"/>
<name>A0A2P5ER24_TREOI</name>
<dbReference type="EMBL" id="JXTC01000111">
    <property type="protein sequence ID" value="PON87925.1"/>
    <property type="molecule type" value="Genomic_DNA"/>
</dbReference>
<sequence length="127" mass="14732">MAGCMGPNREVFMAEEDEVCMYERSLKLGVGLVPRDRQIRRWREFIIIISYIFCGLLARASQYQFQLSAWGDDMLGFLELKVFLDFGEGVFRLLGLQSLEREGRSGEGVVDQQWGSHFLRYVRVRNA</sequence>